<organism evidence="2 3">
    <name type="scientific">Diversispora epigaea</name>
    <dbReference type="NCBI Taxonomy" id="1348612"/>
    <lineage>
        <taxon>Eukaryota</taxon>
        <taxon>Fungi</taxon>
        <taxon>Fungi incertae sedis</taxon>
        <taxon>Mucoromycota</taxon>
        <taxon>Glomeromycotina</taxon>
        <taxon>Glomeromycetes</taxon>
        <taxon>Diversisporales</taxon>
        <taxon>Diversisporaceae</taxon>
        <taxon>Diversispora</taxon>
    </lineage>
</organism>
<evidence type="ECO:0000313" key="2">
    <source>
        <dbReference type="EMBL" id="RHZ62179.1"/>
    </source>
</evidence>
<name>A0A397HGZ2_9GLOM</name>
<accession>A0A397HGZ2</accession>
<feature type="compositionally biased region" description="Polar residues" evidence="1">
    <location>
        <begin position="64"/>
        <end position="78"/>
    </location>
</feature>
<keyword evidence="3" id="KW-1185">Reference proteome</keyword>
<dbReference type="Proteomes" id="UP000266861">
    <property type="component" value="Unassembled WGS sequence"/>
</dbReference>
<evidence type="ECO:0000256" key="1">
    <source>
        <dbReference type="SAM" id="MobiDB-lite"/>
    </source>
</evidence>
<gene>
    <name evidence="2" type="ORF">Glove_343g16</name>
</gene>
<comment type="caution">
    <text evidence="2">The sequence shown here is derived from an EMBL/GenBank/DDBJ whole genome shotgun (WGS) entry which is preliminary data.</text>
</comment>
<evidence type="ECO:0000313" key="3">
    <source>
        <dbReference type="Proteomes" id="UP000266861"/>
    </source>
</evidence>
<protein>
    <submittedName>
        <fullName evidence="2">Uncharacterized protein</fullName>
    </submittedName>
</protein>
<sequence length="131" mass="15037">MADKYDTSTRKIYEIWKRHAQGLPLRKQQIIHSVASSEVMPENNTSDRRSKKRKSGSSPRSVRISDSVNMCPDTSSAIINKADITRPSGASTRHNPIKKVDEMDDLQVKLIQSHKEREEAKRELKRFMDSN</sequence>
<dbReference type="OrthoDB" id="2428697at2759"/>
<feature type="region of interest" description="Disordered" evidence="1">
    <location>
        <begin position="34"/>
        <end position="101"/>
    </location>
</feature>
<dbReference type="EMBL" id="PQFF01000313">
    <property type="protein sequence ID" value="RHZ62179.1"/>
    <property type="molecule type" value="Genomic_DNA"/>
</dbReference>
<proteinExistence type="predicted"/>
<dbReference type="AlphaFoldDB" id="A0A397HGZ2"/>
<reference evidence="2 3" key="1">
    <citation type="submission" date="2018-08" db="EMBL/GenBank/DDBJ databases">
        <title>Genome and evolution of the arbuscular mycorrhizal fungus Diversispora epigaea (formerly Glomus versiforme) and its bacterial endosymbionts.</title>
        <authorList>
            <person name="Sun X."/>
            <person name="Fei Z."/>
            <person name="Harrison M."/>
        </authorList>
    </citation>
    <scope>NUCLEOTIDE SEQUENCE [LARGE SCALE GENOMIC DNA]</scope>
    <source>
        <strain evidence="2 3">IT104</strain>
    </source>
</reference>